<comment type="similarity">
    <text evidence="1">Belongs to the LytR/CpsA/Psr (LCP) family.</text>
</comment>
<evidence type="ECO:0000256" key="1">
    <source>
        <dbReference type="ARBA" id="ARBA00006068"/>
    </source>
</evidence>
<evidence type="ECO:0000313" key="4">
    <source>
        <dbReference type="Proteomes" id="UP000176951"/>
    </source>
</evidence>
<reference evidence="3 4" key="1">
    <citation type="journal article" date="2016" name="Nat. Commun.">
        <title>Thousands of microbial genomes shed light on interconnected biogeochemical processes in an aquifer system.</title>
        <authorList>
            <person name="Anantharaman K."/>
            <person name="Brown C.T."/>
            <person name="Hug L.A."/>
            <person name="Sharon I."/>
            <person name="Castelle C.J."/>
            <person name="Probst A.J."/>
            <person name="Thomas B.C."/>
            <person name="Singh A."/>
            <person name="Wilkins M.J."/>
            <person name="Karaoz U."/>
            <person name="Brodie E.L."/>
            <person name="Williams K.H."/>
            <person name="Hubbard S.S."/>
            <person name="Banfield J.F."/>
        </authorList>
    </citation>
    <scope>NUCLEOTIDE SEQUENCE [LARGE SCALE GENOMIC DNA]</scope>
</reference>
<evidence type="ECO:0000259" key="2">
    <source>
        <dbReference type="Pfam" id="PF03816"/>
    </source>
</evidence>
<feature type="domain" description="Cell envelope-related transcriptional attenuator" evidence="2">
    <location>
        <begin position="92"/>
        <end position="256"/>
    </location>
</feature>
<dbReference type="Gene3D" id="3.40.630.190">
    <property type="entry name" value="LCP protein"/>
    <property type="match status" value="1"/>
</dbReference>
<dbReference type="Proteomes" id="UP000176951">
    <property type="component" value="Unassembled WGS sequence"/>
</dbReference>
<comment type="caution">
    <text evidence="3">The sequence shown here is derived from an EMBL/GenBank/DDBJ whole genome shotgun (WGS) entry which is preliminary data.</text>
</comment>
<accession>A0A1G2PUB8</accession>
<protein>
    <recommendedName>
        <fullName evidence="2">Cell envelope-related transcriptional attenuator domain-containing protein</fullName>
    </recommendedName>
</protein>
<proteinExistence type="inferred from homology"/>
<organism evidence="3 4">
    <name type="scientific">Candidatus Terrybacteria bacterium RIFCSPLOWO2_01_FULL_40_23</name>
    <dbReference type="NCBI Taxonomy" id="1802366"/>
    <lineage>
        <taxon>Bacteria</taxon>
        <taxon>Candidatus Terryibacteriota</taxon>
    </lineage>
</organism>
<dbReference type="NCBIfam" id="TIGR00350">
    <property type="entry name" value="lytR_cpsA_psr"/>
    <property type="match status" value="1"/>
</dbReference>
<dbReference type="PANTHER" id="PTHR33392:SF6">
    <property type="entry name" value="POLYISOPRENYL-TEICHOIC ACID--PEPTIDOGLYCAN TEICHOIC ACID TRANSFERASE TAGU"/>
    <property type="match status" value="1"/>
</dbReference>
<name>A0A1G2PUB8_9BACT</name>
<dbReference type="AlphaFoldDB" id="A0A1G2PUB8"/>
<dbReference type="EMBL" id="MHSW01000025">
    <property type="protein sequence ID" value="OHA51191.1"/>
    <property type="molecule type" value="Genomic_DNA"/>
</dbReference>
<dbReference type="InterPro" id="IPR050922">
    <property type="entry name" value="LytR/CpsA/Psr_CW_biosynth"/>
</dbReference>
<sequence>MRMGVRNKFKITFGVFLLISLTAIATWFITGTSRTFSVEGERGETDGFLNAVKTFASLPFIPEQDLMGEENSRVNILLLGMSGPGYESPELTDTIVVASLNTETKNIALISIPRDLLIELPESRLVSRINTLYLVKKQDDERINNKDFSSHTELVRTKTEEITGLAIPYVILLNVSALEEMVNALEGINIFVERDIVDPTFPTPGYGSERFVLEKGWRFLDGATTQKYVRTRHDIRGDFGRMERQQQVIGAIINKARGLNLITDFPKILSLVSTLGNNLQTNANTREIKRAWSLSKDIDINQIKTLALDGGQSDSLLIDYHPQLGVSIASTLVPKAGIFDYSQIQQAIQAILN</sequence>
<dbReference type="InterPro" id="IPR004474">
    <property type="entry name" value="LytR_CpsA_psr"/>
</dbReference>
<evidence type="ECO:0000313" key="3">
    <source>
        <dbReference type="EMBL" id="OHA51191.1"/>
    </source>
</evidence>
<gene>
    <name evidence="3" type="ORF">A3A97_02885</name>
</gene>
<dbReference type="PANTHER" id="PTHR33392">
    <property type="entry name" value="POLYISOPRENYL-TEICHOIC ACID--PEPTIDOGLYCAN TEICHOIC ACID TRANSFERASE TAGU"/>
    <property type="match status" value="1"/>
</dbReference>
<dbReference type="Pfam" id="PF03816">
    <property type="entry name" value="LytR_cpsA_psr"/>
    <property type="match status" value="1"/>
</dbReference>